<sequence length="83" mass="9450">MRLLSVFMLQLFRLQVLLVWSRDLLQNISSRWWCSLCGVETPLKTSVQIAFGPHEPPTFVAFVSYQVCCFICEGGNQSSSHVI</sequence>
<dbReference type="Gramene" id="TKW02843">
    <property type="protein sequence ID" value="TKW02843"/>
    <property type="gene ID" value="SEVIR_7G035558v2"/>
</dbReference>
<gene>
    <name evidence="2" type="ORF">SEVIR_7G035558v2</name>
</gene>
<keyword evidence="1" id="KW-0732">Signal</keyword>
<proteinExistence type="predicted"/>
<keyword evidence="3" id="KW-1185">Reference proteome</keyword>
<feature type="signal peptide" evidence="1">
    <location>
        <begin position="1"/>
        <end position="21"/>
    </location>
</feature>
<feature type="chain" id="PRO_5020864902" description="Secreted protein" evidence="1">
    <location>
        <begin position="22"/>
        <end position="83"/>
    </location>
</feature>
<protein>
    <recommendedName>
        <fullName evidence="4">Secreted protein</fullName>
    </recommendedName>
</protein>
<accession>A0A4U6TPB5</accession>
<evidence type="ECO:0000313" key="2">
    <source>
        <dbReference type="EMBL" id="TKW02843.1"/>
    </source>
</evidence>
<name>A0A4U6TPB5_SETVI</name>
<dbReference type="Proteomes" id="UP000298652">
    <property type="component" value="Chromosome 7"/>
</dbReference>
<organism evidence="2 3">
    <name type="scientific">Setaria viridis</name>
    <name type="common">Green bristlegrass</name>
    <name type="synonym">Setaria italica subsp. viridis</name>
    <dbReference type="NCBI Taxonomy" id="4556"/>
    <lineage>
        <taxon>Eukaryota</taxon>
        <taxon>Viridiplantae</taxon>
        <taxon>Streptophyta</taxon>
        <taxon>Embryophyta</taxon>
        <taxon>Tracheophyta</taxon>
        <taxon>Spermatophyta</taxon>
        <taxon>Magnoliopsida</taxon>
        <taxon>Liliopsida</taxon>
        <taxon>Poales</taxon>
        <taxon>Poaceae</taxon>
        <taxon>PACMAD clade</taxon>
        <taxon>Panicoideae</taxon>
        <taxon>Panicodae</taxon>
        <taxon>Paniceae</taxon>
        <taxon>Cenchrinae</taxon>
        <taxon>Setaria</taxon>
    </lineage>
</organism>
<dbReference type="EMBL" id="CM016558">
    <property type="protein sequence ID" value="TKW02843.1"/>
    <property type="molecule type" value="Genomic_DNA"/>
</dbReference>
<dbReference type="AlphaFoldDB" id="A0A4U6TPB5"/>
<evidence type="ECO:0000256" key="1">
    <source>
        <dbReference type="SAM" id="SignalP"/>
    </source>
</evidence>
<evidence type="ECO:0008006" key="4">
    <source>
        <dbReference type="Google" id="ProtNLM"/>
    </source>
</evidence>
<reference evidence="2" key="1">
    <citation type="submission" date="2019-03" db="EMBL/GenBank/DDBJ databases">
        <title>WGS assembly of Setaria viridis.</title>
        <authorList>
            <person name="Huang P."/>
            <person name="Jenkins J."/>
            <person name="Grimwood J."/>
            <person name="Barry K."/>
            <person name="Healey A."/>
            <person name="Mamidi S."/>
            <person name="Sreedasyam A."/>
            <person name="Shu S."/>
            <person name="Feldman M."/>
            <person name="Wu J."/>
            <person name="Yu Y."/>
            <person name="Chen C."/>
            <person name="Johnson J."/>
            <person name="Rokhsar D."/>
            <person name="Baxter I."/>
            <person name="Schmutz J."/>
            <person name="Brutnell T."/>
            <person name="Kellogg E."/>
        </authorList>
    </citation>
    <scope>NUCLEOTIDE SEQUENCE [LARGE SCALE GENOMIC DNA]</scope>
</reference>
<evidence type="ECO:0000313" key="3">
    <source>
        <dbReference type="Proteomes" id="UP000298652"/>
    </source>
</evidence>